<proteinExistence type="inferred from homology"/>
<name>C3JBY3_POREA</name>
<dbReference type="InterPro" id="IPR003728">
    <property type="entry name" value="Ribosome_maturation_RimP"/>
</dbReference>
<comment type="caution">
    <text evidence="2">The sequence shown here is derived from an EMBL/GenBank/DDBJ whole genome shotgun (WGS) entry which is preliminary data.</text>
</comment>
<dbReference type="STRING" id="553175.POREN0001_1871"/>
<dbReference type="RefSeq" id="WP_004334362.1">
    <property type="nucleotide sequence ID" value="NZ_ACNN01000026.1"/>
</dbReference>
<dbReference type="InterPro" id="IPR035956">
    <property type="entry name" value="RimP_N_sf"/>
</dbReference>
<reference evidence="2 3" key="1">
    <citation type="submission" date="2009-04" db="EMBL/GenBank/DDBJ databases">
        <authorList>
            <person name="Sebastian Y."/>
            <person name="Madupu R."/>
            <person name="Durkin A.S."/>
            <person name="Torralba M."/>
            <person name="Methe B."/>
            <person name="Sutton G.G."/>
            <person name="Strausberg R.L."/>
            <person name="Nelson K.E."/>
        </authorList>
    </citation>
    <scope>NUCLEOTIDE SEQUENCE [LARGE SCALE GENOMIC DNA]</scope>
    <source>
        <strain evidence="3">ATCC 35406 / BCRC 14492 / JCM 8526 / NCTC 13058 / HG 370</strain>
    </source>
</reference>
<keyword evidence="1" id="KW-0963">Cytoplasm</keyword>
<dbReference type="GeneID" id="93365947"/>
<comment type="subcellular location">
    <subcellularLocation>
        <location evidence="1">Cytoplasm</location>
    </subcellularLocation>
</comment>
<comment type="function">
    <text evidence="1">Required for maturation of 30S ribosomal subunits.</text>
</comment>
<comment type="similarity">
    <text evidence="1">Belongs to the RimP family.</text>
</comment>
<protein>
    <recommendedName>
        <fullName evidence="1">Ribosome maturation factor RimP</fullName>
    </recommendedName>
</protein>
<dbReference type="GO" id="GO:0006412">
    <property type="term" value="P:translation"/>
    <property type="evidence" value="ECO:0007669"/>
    <property type="project" value="TreeGrafter"/>
</dbReference>
<evidence type="ECO:0000313" key="2">
    <source>
        <dbReference type="EMBL" id="EEN82517.1"/>
    </source>
</evidence>
<dbReference type="EMBL" id="ACNN01000026">
    <property type="protein sequence ID" value="EEN82517.1"/>
    <property type="molecule type" value="Genomic_DNA"/>
</dbReference>
<evidence type="ECO:0000313" key="3">
    <source>
        <dbReference type="Proteomes" id="UP000004295"/>
    </source>
</evidence>
<keyword evidence="1" id="KW-0690">Ribosome biogenesis</keyword>
<dbReference type="HAMAP" id="MF_01077">
    <property type="entry name" value="RimP"/>
    <property type="match status" value="1"/>
</dbReference>
<dbReference type="SUPFAM" id="SSF75420">
    <property type="entry name" value="YhbC-like, N-terminal domain"/>
    <property type="match status" value="1"/>
</dbReference>
<accession>C3JBY3</accession>
<dbReference type="GO" id="GO:0005829">
    <property type="term" value="C:cytosol"/>
    <property type="evidence" value="ECO:0007669"/>
    <property type="project" value="TreeGrafter"/>
</dbReference>
<dbReference type="Proteomes" id="UP000004295">
    <property type="component" value="Unassembled WGS sequence"/>
</dbReference>
<dbReference type="Gene3D" id="3.30.300.70">
    <property type="entry name" value="RimP-like superfamily, N-terminal"/>
    <property type="match status" value="1"/>
</dbReference>
<organism evidence="2 3">
    <name type="scientific">Porphyromonas endodontalis (strain ATCC 35406 / DSM 24491 / JCM 8526 / CCUG 16442 / BCRC 14492 / NCTC 13058 / HG 370)</name>
    <name type="common">Bacteroides endodontalis</name>
    <dbReference type="NCBI Taxonomy" id="553175"/>
    <lineage>
        <taxon>Bacteria</taxon>
        <taxon>Pseudomonadati</taxon>
        <taxon>Bacteroidota</taxon>
        <taxon>Bacteroidia</taxon>
        <taxon>Bacteroidales</taxon>
        <taxon>Porphyromonadaceae</taxon>
        <taxon>Porphyromonas</taxon>
    </lineage>
</organism>
<dbReference type="AlphaFoldDB" id="C3JBY3"/>
<evidence type="ECO:0000256" key="1">
    <source>
        <dbReference type="HAMAP-Rule" id="MF_01077"/>
    </source>
</evidence>
<sequence length="157" mass="17737">MKSVTEEIVQKKLNEMLDPAEEFVVSLSISPANDIVVVLDSLSGITIERCSAISKGIEAALDRDKEDFSIEVGSASLSDPFRDERQFAKHQGDPIVVLFSDGMKRNGILLSSDQEGFVLQYEEMIPSPDGRHSKRRYEKRECRILYSETKSVKYNFD</sequence>
<gene>
    <name evidence="1" type="primary">rimP</name>
    <name evidence="2" type="ORF">POREN0001_1871</name>
</gene>
<dbReference type="GO" id="GO:0000028">
    <property type="term" value="P:ribosomal small subunit assembly"/>
    <property type="evidence" value="ECO:0007669"/>
    <property type="project" value="TreeGrafter"/>
</dbReference>
<keyword evidence="3" id="KW-1185">Reference proteome</keyword>
<dbReference type="PANTHER" id="PTHR33867:SF1">
    <property type="entry name" value="RIBOSOME MATURATION FACTOR RIMP"/>
    <property type="match status" value="1"/>
</dbReference>
<dbReference type="PANTHER" id="PTHR33867">
    <property type="entry name" value="RIBOSOME MATURATION FACTOR RIMP"/>
    <property type="match status" value="1"/>
</dbReference>
<dbReference type="eggNOG" id="COG0779">
    <property type="taxonomic scope" value="Bacteria"/>
</dbReference>